<comment type="caution">
    <text evidence="4">The sequence shown here is derived from an EMBL/GenBank/DDBJ whole genome shotgun (WGS) entry which is preliminary data.</text>
</comment>
<feature type="domain" description="Glycosyltransferase subfamily 4-like N-terminal" evidence="3">
    <location>
        <begin position="16"/>
        <end position="172"/>
    </location>
</feature>
<dbReference type="Proteomes" id="UP000580344">
    <property type="component" value="Unassembled WGS sequence"/>
</dbReference>
<dbReference type="EMBL" id="JABFOQ010000014">
    <property type="protein sequence ID" value="NOJ75626.1"/>
    <property type="molecule type" value="Genomic_DNA"/>
</dbReference>
<dbReference type="CDD" id="cd03809">
    <property type="entry name" value="GT4_MtfB-like"/>
    <property type="match status" value="1"/>
</dbReference>
<sequence>MKIFVDAYLLNKEYQGTRTYIVELYKEVAKKRKDILITFGVIDVTPEIENEFAEFDNIFLYKFEEKNRWKRMFGELPKLSLSYDYMHFQYIIPFRKLNKNCRYINTIHDILFIDYPNQFPLLYRISRTILFKWSAKKTDILLTVSNYSKRQIAKHFHLSEQKIFVTTNGVNEKFLENYDKTNIEDKISKKYGLKNFILYVSRVEPRKNQLQLLQLFSNNPSIYENFTIVFVGKKSLESNSLDEYYDKIPEEIKNKVVYIEQIPQEDLIDFYRSASFFIYPSLYEGFGIPPIEAAAAKIPVLCNNMTAMNDFTFFKPYLINFEDKNIQQCFDDFILNNQSNVEKIKSEIEVNYAWSTSADDFLFALK</sequence>
<dbReference type="PANTHER" id="PTHR46401:SF2">
    <property type="entry name" value="GLYCOSYLTRANSFERASE WBBK-RELATED"/>
    <property type="match status" value="1"/>
</dbReference>
<dbReference type="InterPro" id="IPR001296">
    <property type="entry name" value="Glyco_trans_1"/>
</dbReference>
<feature type="domain" description="Glycosyl transferase family 1" evidence="2">
    <location>
        <begin position="184"/>
        <end position="306"/>
    </location>
</feature>
<evidence type="ECO:0000256" key="1">
    <source>
        <dbReference type="ARBA" id="ARBA00022679"/>
    </source>
</evidence>
<name>A0ABX1WLR6_9FLAO</name>
<dbReference type="RefSeq" id="WP_171622941.1">
    <property type="nucleotide sequence ID" value="NZ_JABFOQ010000014.1"/>
</dbReference>
<dbReference type="Gene3D" id="3.40.50.2000">
    <property type="entry name" value="Glycogen Phosphorylase B"/>
    <property type="match status" value="2"/>
</dbReference>
<dbReference type="PANTHER" id="PTHR46401">
    <property type="entry name" value="GLYCOSYLTRANSFERASE WBBK-RELATED"/>
    <property type="match status" value="1"/>
</dbReference>
<dbReference type="InterPro" id="IPR028098">
    <property type="entry name" value="Glyco_trans_4-like_N"/>
</dbReference>
<keyword evidence="1" id="KW-0808">Transferase</keyword>
<evidence type="ECO:0000313" key="4">
    <source>
        <dbReference type="EMBL" id="NOJ75626.1"/>
    </source>
</evidence>
<reference evidence="4 5" key="1">
    <citation type="submission" date="2020-05" db="EMBL/GenBank/DDBJ databases">
        <title>Tigecycline resistant gene in Empedobacter stercoris.</title>
        <authorList>
            <person name="Chen Y."/>
            <person name="Cheng Y."/>
            <person name="Zhou K."/>
        </authorList>
    </citation>
    <scope>NUCLEOTIDE SEQUENCE [LARGE SCALE GENOMIC DNA]</scope>
    <source>
        <strain evidence="4 5">ES202</strain>
    </source>
</reference>
<evidence type="ECO:0000259" key="2">
    <source>
        <dbReference type="Pfam" id="PF00534"/>
    </source>
</evidence>
<dbReference type="Pfam" id="PF13439">
    <property type="entry name" value="Glyco_transf_4"/>
    <property type="match status" value="1"/>
</dbReference>
<organism evidence="4 5">
    <name type="scientific">Empedobacter stercoris</name>
    <dbReference type="NCBI Taxonomy" id="1628248"/>
    <lineage>
        <taxon>Bacteria</taxon>
        <taxon>Pseudomonadati</taxon>
        <taxon>Bacteroidota</taxon>
        <taxon>Flavobacteriia</taxon>
        <taxon>Flavobacteriales</taxon>
        <taxon>Weeksellaceae</taxon>
        <taxon>Empedobacter</taxon>
    </lineage>
</organism>
<keyword evidence="5" id="KW-1185">Reference proteome</keyword>
<evidence type="ECO:0000259" key="3">
    <source>
        <dbReference type="Pfam" id="PF13439"/>
    </source>
</evidence>
<accession>A0ABX1WLR6</accession>
<protein>
    <submittedName>
        <fullName evidence="4">Glycosyltransferase family 4 protein</fullName>
    </submittedName>
</protein>
<dbReference type="Pfam" id="PF00534">
    <property type="entry name" value="Glycos_transf_1"/>
    <property type="match status" value="1"/>
</dbReference>
<proteinExistence type="predicted"/>
<gene>
    <name evidence="4" type="ORF">HMH06_07265</name>
</gene>
<evidence type="ECO:0000313" key="5">
    <source>
        <dbReference type="Proteomes" id="UP000580344"/>
    </source>
</evidence>
<dbReference type="SUPFAM" id="SSF53756">
    <property type="entry name" value="UDP-Glycosyltransferase/glycogen phosphorylase"/>
    <property type="match status" value="1"/>
</dbReference>